<organism evidence="2 3">
    <name type="scientific">Laetiporus sulphureus 93-53</name>
    <dbReference type="NCBI Taxonomy" id="1314785"/>
    <lineage>
        <taxon>Eukaryota</taxon>
        <taxon>Fungi</taxon>
        <taxon>Dikarya</taxon>
        <taxon>Basidiomycota</taxon>
        <taxon>Agaricomycotina</taxon>
        <taxon>Agaricomycetes</taxon>
        <taxon>Polyporales</taxon>
        <taxon>Laetiporus</taxon>
    </lineage>
</organism>
<name>A0A165BL45_9APHY</name>
<evidence type="ECO:0000313" key="2">
    <source>
        <dbReference type="EMBL" id="KZT01254.1"/>
    </source>
</evidence>
<feature type="compositionally biased region" description="Low complexity" evidence="1">
    <location>
        <begin position="109"/>
        <end position="132"/>
    </location>
</feature>
<feature type="region of interest" description="Disordered" evidence="1">
    <location>
        <begin position="103"/>
        <end position="142"/>
    </location>
</feature>
<dbReference type="AlphaFoldDB" id="A0A165BL45"/>
<feature type="compositionally biased region" description="Polar residues" evidence="1">
    <location>
        <begin position="133"/>
        <end position="142"/>
    </location>
</feature>
<evidence type="ECO:0000313" key="3">
    <source>
        <dbReference type="Proteomes" id="UP000076871"/>
    </source>
</evidence>
<dbReference type="EMBL" id="KV427668">
    <property type="protein sequence ID" value="KZT01254.1"/>
    <property type="molecule type" value="Genomic_DNA"/>
</dbReference>
<dbReference type="GeneID" id="63831769"/>
<evidence type="ECO:0000256" key="1">
    <source>
        <dbReference type="SAM" id="MobiDB-lite"/>
    </source>
</evidence>
<protein>
    <submittedName>
        <fullName evidence="2">Uncharacterized protein</fullName>
    </submittedName>
</protein>
<feature type="region of interest" description="Disordered" evidence="1">
    <location>
        <begin position="198"/>
        <end position="283"/>
    </location>
</feature>
<dbReference type="RefSeq" id="XP_040758994.1">
    <property type="nucleotide sequence ID" value="XM_040914742.1"/>
</dbReference>
<keyword evidence="3" id="KW-1185">Reference proteome</keyword>
<accession>A0A165BL45</accession>
<sequence>MDLPAAPLSPEWGWLPLTRTSRSIDVPPAAPRTVQTGSDSVAHPLPPMPQDLSLSYPWDESPFTQEHSYIPCYGLDSVPVSPGATYPPTGSGIPPTAYTTPGFPTGIAGSWPSGPTSSSSNVSSPEAGPSSSNMAPQCSRTASTPQILSNSLVAGLSAVEGLPWSHDFKFTLPFDVPEYPSAPAPAPLQTLMQNAPLPDAVQPRPAKKPRLLPPAFAESSSKASSSSQAGPLSARSNKPNQFVLRRRSKSLAAKTCAPTTSRKRKHREENDENAPPVSDGQQADEGELVLWDVLRKKEVQCNRERHCRFRAQGCPWTFDIVRDLKRHEKDRPHSDDRKATNCAPVRLYHCPWPGCNYASQRDYCLKAHWKAFTRGCVRHLIEDSRWPYESLEDLHQHLREYPADFLRPEF</sequence>
<dbReference type="InParanoid" id="A0A165BL45"/>
<feature type="region of interest" description="Disordered" evidence="1">
    <location>
        <begin position="23"/>
        <end position="58"/>
    </location>
</feature>
<feature type="compositionally biased region" description="Low complexity" evidence="1">
    <location>
        <begin position="213"/>
        <end position="236"/>
    </location>
</feature>
<dbReference type="Proteomes" id="UP000076871">
    <property type="component" value="Unassembled WGS sequence"/>
</dbReference>
<gene>
    <name evidence="2" type="ORF">LAESUDRAFT_816050</name>
</gene>
<proteinExistence type="predicted"/>
<reference evidence="2 3" key="1">
    <citation type="journal article" date="2016" name="Mol. Biol. Evol.">
        <title>Comparative Genomics of Early-Diverging Mushroom-Forming Fungi Provides Insights into the Origins of Lignocellulose Decay Capabilities.</title>
        <authorList>
            <person name="Nagy L.G."/>
            <person name="Riley R."/>
            <person name="Tritt A."/>
            <person name="Adam C."/>
            <person name="Daum C."/>
            <person name="Floudas D."/>
            <person name="Sun H."/>
            <person name="Yadav J.S."/>
            <person name="Pangilinan J."/>
            <person name="Larsson K.H."/>
            <person name="Matsuura K."/>
            <person name="Barry K."/>
            <person name="Labutti K."/>
            <person name="Kuo R."/>
            <person name="Ohm R.A."/>
            <person name="Bhattacharya S.S."/>
            <person name="Shirouzu T."/>
            <person name="Yoshinaga Y."/>
            <person name="Martin F.M."/>
            <person name="Grigoriev I.V."/>
            <person name="Hibbett D.S."/>
        </authorList>
    </citation>
    <scope>NUCLEOTIDE SEQUENCE [LARGE SCALE GENOMIC DNA]</scope>
    <source>
        <strain evidence="2 3">93-53</strain>
    </source>
</reference>